<dbReference type="AlphaFoldDB" id="A0A1H3AIF2"/>
<keyword evidence="6 8" id="KW-1133">Transmembrane helix</keyword>
<keyword evidence="7 8" id="KW-0472">Membrane</keyword>
<dbReference type="GO" id="GO:0005886">
    <property type="term" value="C:plasma membrane"/>
    <property type="evidence" value="ECO:0007669"/>
    <property type="project" value="UniProtKB-SubCell"/>
</dbReference>
<gene>
    <name evidence="9" type="ORF">SAMN05216495_12028</name>
</gene>
<evidence type="ECO:0000256" key="1">
    <source>
        <dbReference type="ARBA" id="ARBA00004651"/>
    </source>
</evidence>
<name>A0A1H3AIF2_ACIFE</name>
<comment type="similarity">
    <text evidence="2">Belongs to the autoinducer-2 exporter (AI-2E) (TC 2.A.86) family.</text>
</comment>
<feature type="transmembrane region" description="Helical" evidence="8">
    <location>
        <begin position="12"/>
        <end position="29"/>
    </location>
</feature>
<comment type="subcellular location">
    <subcellularLocation>
        <location evidence="1">Cell membrane</location>
        <topology evidence="1">Multi-pass membrane protein</topology>
    </subcellularLocation>
</comment>
<reference evidence="9 10" key="1">
    <citation type="submission" date="2016-10" db="EMBL/GenBank/DDBJ databases">
        <authorList>
            <person name="Varghese N."/>
            <person name="Submissions S."/>
        </authorList>
    </citation>
    <scope>NUCLEOTIDE SEQUENCE [LARGE SCALE GENOMIC DNA]</scope>
    <source>
        <strain evidence="9 10">WCC6</strain>
    </source>
</reference>
<feature type="transmembrane region" description="Helical" evidence="8">
    <location>
        <begin position="249"/>
        <end position="268"/>
    </location>
</feature>
<feature type="transmembrane region" description="Helical" evidence="8">
    <location>
        <begin position="217"/>
        <end position="243"/>
    </location>
</feature>
<dbReference type="GeneID" id="78335206"/>
<dbReference type="Pfam" id="PF01594">
    <property type="entry name" value="AI-2E_transport"/>
    <property type="match status" value="1"/>
</dbReference>
<dbReference type="OMA" id="WVLMRVI"/>
<feature type="transmembrane region" description="Helical" evidence="8">
    <location>
        <begin position="273"/>
        <end position="293"/>
    </location>
</feature>
<evidence type="ECO:0000256" key="4">
    <source>
        <dbReference type="ARBA" id="ARBA00022475"/>
    </source>
</evidence>
<keyword evidence="3" id="KW-0813">Transport</keyword>
<dbReference type="EMBL" id="FNOP01000020">
    <property type="protein sequence ID" value="SDX29393.1"/>
    <property type="molecule type" value="Genomic_DNA"/>
</dbReference>
<feature type="transmembrane region" description="Helical" evidence="8">
    <location>
        <begin position="156"/>
        <end position="174"/>
    </location>
</feature>
<dbReference type="Proteomes" id="UP000182379">
    <property type="component" value="Unassembled WGS sequence"/>
</dbReference>
<evidence type="ECO:0000256" key="3">
    <source>
        <dbReference type="ARBA" id="ARBA00022448"/>
    </source>
</evidence>
<evidence type="ECO:0000256" key="6">
    <source>
        <dbReference type="ARBA" id="ARBA00022989"/>
    </source>
</evidence>
<evidence type="ECO:0000256" key="2">
    <source>
        <dbReference type="ARBA" id="ARBA00009773"/>
    </source>
</evidence>
<feature type="transmembrane region" description="Helical" evidence="8">
    <location>
        <begin position="305"/>
        <end position="331"/>
    </location>
</feature>
<evidence type="ECO:0000256" key="5">
    <source>
        <dbReference type="ARBA" id="ARBA00022692"/>
    </source>
</evidence>
<evidence type="ECO:0000256" key="7">
    <source>
        <dbReference type="ARBA" id="ARBA00023136"/>
    </source>
</evidence>
<evidence type="ECO:0000256" key="8">
    <source>
        <dbReference type="SAM" id="Phobius"/>
    </source>
</evidence>
<feature type="transmembrane region" description="Helical" evidence="8">
    <location>
        <begin position="65"/>
        <end position="91"/>
    </location>
</feature>
<evidence type="ECO:0000313" key="9">
    <source>
        <dbReference type="EMBL" id="SDX29393.1"/>
    </source>
</evidence>
<keyword evidence="4" id="KW-1003">Cell membrane</keyword>
<dbReference type="PANTHER" id="PTHR21716:SF53">
    <property type="entry name" value="PERMEASE PERM-RELATED"/>
    <property type="match status" value="1"/>
</dbReference>
<dbReference type="PANTHER" id="PTHR21716">
    <property type="entry name" value="TRANSMEMBRANE PROTEIN"/>
    <property type="match status" value="1"/>
</dbReference>
<protein>
    <submittedName>
        <fullName evidence="9">Predicted PurR-regulated permease PerM</fullName>
    </submittedName>
</protein>
<comment type="caution">
    <text evidence="9">The sequence shown here is derived from an EMBL/GenBank/DDBJ whole genome shotgun (WGS) entry which is preliminary data.</text>
</comment>
<keyword evidence="5 8" id="KW-0812">Transmembrane</keyword>
<accession>A0A1H3AIF2</accession>
<sequence>MTDKQQKPRGLVIKLLFGLLGFGAFYLLGHWFLPVFLAIGMSFLLYPIVDRLERLKIKGRAFPNTLAVLIAFLLFGLFLYAAANVLIVPLVTQVNTLLKAMPGLAAKANESISLFLGSEAQKLPPNTRDMLQQAGSSLSTYVMGLLKDMLASTVQAAKSLVSLALVPFLSFYFLKDWRTLKKMVVGLFAYEKQPLADRVLSDMGRILCAYVDNMFKLCFVAAACLTAGNSILGVQYTLVLGFLAMISELIPLVGSVVGTLSAVFIALLQKPSLALKVLVLYLVYYQVDAQVIMPNLMGHSITLHPVLIILAVMVGGQIGGVAGLIFAVPVLSIIKVLYGYFWHAGEECPGSVDKNQ</sequence>
<dbReference type="RefSeq" id="WP_012938857.1">
    <property type="nucleotide sequence ID" value="NZ_CALAKB010000024.1"/>
</dbReference>
<evidence type="ECO:0000313" key="10">
    <source>
        <dbReference type="Proteomes" id="UP000182379"/>
    </source>
</evidence>
<proteinExistence type="inferred from homology"/>
<dbReference type="InterPro" id="IPR002549">
    <property type="entry name" value="AI-2E-like"/>
</dbReference>
<organism evidence="9 10">
    <name type="scientific">Acidaminococcus fermentans</name>
    <dbReference type="NCBI Taxonomy" id="905"/>
    <lineage>
        <taxon>Bacteria</taxon>
        <taxon>Bacillati</taxon>
        <taxon>Bacillota</taxon>
        <taxon>Negativicutes</taxon>
        <taxon>Acidaminococcales</taxon>
        <taxon>Acidaminococcaceae</taxon>
        <taxon>Acidaminococcus</taxon>
    </lineage>
</organism>